<dbReference type="Proteomes" id="UP000701801">
    <property type="component" value="Unassembled WGS sequence"/>
</dbReference>
<comment type="caution">
    <text evidence="1">The sequence shown here is derived from an EMBL/GenBank/DDBJ whole genome shotgun (WGS) entry which is preliminary data.</text>
</comment>
<reference evidence="1" key="1">
    <citation type="submission" date="2021-07" db="EMBL/GenBank/DDBJ databases">
        <authorList>
            <person name="Durling M."/>
        </authorList>
    </citation>
    <scope>NUCLEOTIDE SEQUENCE</scope>
</reference>
<gene>
    <name evidence="1" type="ORF">HYALB_00009139</name>
</gene>
<organism evidence="1 2">
    <name type="scientific">Hymenoscyphus albidus</name>
    <dbReference type="NCBI Taxonomy" id="595503"/>
    <lineage>
        <taxon>Eukaryota</taxon>
        <taxon>Fungi</taxon>
        <taxon>Dikarya</taxon>
        <taxon>Ascomycota</taxon>
        <taxon>Pezizomycotina</taxon>
        <taxon>Leotiomycetes</taxon>
        <taxon>Helotiales</taxon>
        <taxon>Helotiaceae</taxon>
        <taxon>Hymenoscyphus</taxon>
    </lineage>
</organism>
<accession>A0A9N9Q896</accession>
<protein>
    <submittedName>
        <fullName evidence="1">Uncharacterized protein</fullName>
    </submittedName>
</protein>
<proteinExistence type="predicted"/>
<evidence type="ECO:0000313" key="1">
    <source>
        <dbReference type="EMBL" id="CAG8978242.1"/>
    </source>
</evidence>
<dbReference type="EMBL" id="CAJVRM010000248">
    <property type="protein sequence ID" value="CAG8978242.1"/>
    <property type="molecule type" value="Genomic_DNA"/>
</dbReference>
<dbReference type="AlphaFoldDB" id="A0A9N9Q896"/>
<name>A0A9N9Q896_9HELO</name>
<keyword evidence="2" id="KW-1185">Reference proteome</keyword>
<evidence type="ECO:0000313" key="2">
    <source>
        <dbReference type="Proteomes" id="UP000701801"/>
    </source>
</evidence>
<sequence length="105" mass="11159">MRRGIGPKTQIACEEKTVSLTLSAGSSSEDIGEREGGLRVVAPRKPDWMRFKHWLAIRAQYDLGTMPGVGRAEEMIARQMGMGYIRHGGGAGGGGGGGRDRGDDA</sequence>